<comment type="similarity">
    <text evidence="1 4">Belongs to the FGGY kinase family.</text>
</comment>
<dbReference type="PIRSF" id="PIRSF000538">
    <property type="entry name" value="GlpK"/>
    <property type="match status" value="1"/>
</dbReference>
<dbReference type="Gene3D" id="3.30.420.40">
    <property type="match status" value="2"/>
</dbReference>
<dbReference type="SUPFAM" id="SSF53067">
    <property type="entry name" value="Actin-like ATPase domain"/>
    <property type="match status" value="2"/>
</dbReference>
<keyword evidence="2 4" id="KW-0808">Transferase</keyword>
<name>A0A391P194_9FIRM</name>
<dbReference type="PROSITE" id="PS00445">
    <property type="entry name" value="FGGY_KINASES_2"/>
    <property type="match status" value="1"/>
</dbReference>
<evidence type="ECO:0000313" key="7">
    <source>
        <dbReference type="EMBL" id="GCA67451.1"/>
    </source>
</evidence>
<dbReference type="InterPro" id="IPR018483">
    <property type="entry name" value="Carb_kinase_FGGY_CS"/>
</dbReference>
<dbReference type="AlphaFoldDB" id="A0A391P194"/>
<dbReference type="InterPro" id="IPR018484">
    <property type="entry name" value="FGGY_N"/>
</dbReference>
<keyword evidence="8" id="KW-1185">Reference proteome</keyword>
<dbReference type="InterPro" id="IPR050406">
    <property type="entry name" value="FGGY_Carb_Kinase"/>
</dbReference>
<evidence type="ECO:0000256" key="1">
    <source>
        <dbReference type="ARBA" id="ARBA00009156"/>
    </source>
</evidence>
<evidence type="ECO:0000259" key="6">
    <source>
        <dbReference type="Pfam" id="PF02782"/>
    </source>
</evidence>
<comment type="caution">
    <text evidence="7">The sequence shown here is derived from an EMBL/GenBank/DDBJ whole genome shotgun (WGS) entry which is preliminary data.</text>
</comment>
<feature type="domain" description="Carbohydrate kinase FGGY C-terminal" evidence="6">
    <location>
        <begin position="291"/>
        <end position="453"/>
    </location>
</feature>
<dbReference type="PANTHER" id="PTHR43095">
    <property type="entry name" value="SUGAR KINASE"/>
    <property type="match status" value="1"/>
</dbReference>
<gene>
    <name evidence="7" type="primary">xylB_3</name>
    <name evidence="7" type="ORF">KGMB01110_18870</name>
</gene>
<dbReference type="GO" id="GO:0016773">
    <property type="term" value="F:phosphotransferase activity, alcohol group as acceptor"/>
    <property type="evidence" value="ECO:0007669"/>
    <property type="project" value="InterPro"/>
</dbReference>
<protein>
    <submittedName>
        <fullName evidence="7">Xylulokinase</fullName>
    </submittedName>
</protein>
<dbReference type="GO" id="GO:0016301">
    <property type="term" value="F:kinase activity"/>
    <property type="evidence" value="ECO:0007669"/>
    <property type="project" value="UniProtKB-KW"/>
</dbReference>
<dbReference type="Pfam" id="PF00370">
    <property type="entry name" value="FGGY_N"/>
    <property type="match status" value="1"/>
</dbReference>
<evidence type="ECO:0000259" key="5">
    <source>
        <dbReference type="Pfam" id="PF00370"/>
    </source>
</evidence>
<dbReference type="CDD" id="cd07808">
    <property type="entry name" value="ASKHA_NBD_FGGY_EcXK-like"/>
    <property type="match status" value="1"/>
</dbReference>
<feature type="domain" description="Carbohydrate kinase FGGY N-terminal" evidence="5">
    <location>
        <begin position="5"/>
        <end position="249"/>
    </location>
</feature>
<dbReference type="Proteomes" id="UP000265643">
    <property type="component" value="Unassembled WGS sequence"/>
</dbReference>
<dbReference type="InterPro" id="IPR018485">
    <property type="entry name" value="FGGY_C"/>
</dbReference>
<dbReference type="GO" id="GO:0005975">
    <property type="term" value="P:carbohydrate metabolic process"/>
    <property type="evidence" value="ECO:0007669"/>
    <property type="project" value="InterPro"/>
</dbReference>
<evidence type="ECO:0000313" key="8">
    <source>
        <dbReference type="Proteomes" id="UP000265643"/>
    </source>
</evidence>
<dbReference type="InterPro" id="IPR043129">
    <property type="entry name" value="ATPase_NBD"/>
</dbReference>
<proteinExistence type="inferred from homology"/>
<accession>A0A391P194</accession>
<dbReference type="EMBL" id="BHGK01000001">
    <property type="protein sequence ID" value="GCA67451.1"/>
    <property type="molecule type" value="Genomic_DNA"/>
</dbReference>
<dbReference type="InterPro" id="IPR000577">
    <property type="entry name" value="Carb_kinase_FGGY"/>
</dbReference>
<dbReference type="PANTHER" id="PTHR43095:SF2">
    <property type="entry name" value="GLUCONOKINASE"/>
    <property type="match status" value="1"/>
</dbReference>
<evidence type="ECO:0000256" key="2">
    <source>
        <dbReference type="ARBA" id="ARBA00022679"/>
    </source>
</evidence>
<dbReference type="RefSeq" id="WP_117604314.1">
    <property type="nucleotide sequence ID" value="NZ_BHGK01000001.1"/>
</dbReference>
<sequence length="507" mass="56167">MSQLIAGIDLGTTALKIAIFDTTGKMLGNATLEYTLYTPQSYFVESDPAVYMDAIEKGFKILGEEKGIPLKDVVAIGFSLQSETMFFVDENCKPLRNSISWMDNRAVKQSEYLTEKYGDELCYKHTGQVSWGANWPVAKALWVKENEPEVFAKTKKILLIEDFIIYQLTGRYVSDCSMLCSTLYWDITTKKYWQPMLDELGMTEDNFPEILEPGEVAGTILPEMAEKLGLSKDVQVCTGAMDNAIGAVGVGAVRSGMFSESIGSTLAVCVPTDKIVYDPNQQMPVHYYPIKDTYMMHTFTSGGICLRWYRDNFCQMEMTCAEMTGDDSYDLMTKQALQTPPGADGLSFLPHLSGSLAPDVNPHATGIFFGITMVHNKGHFIRAIMESLGYLVRRNMDALSAMGIEVDEVRAFGGGSKSPVWNQIKADILQKTICVTSSKEAACLGAAILAGKAVGIFDSVEAAAESMVDVIARYEPNPDNKEIYDKGYEVYKKMQEDCKDLFEMVAK</sequence>
<keyword evidence="3 4" id="KW-0418">Kinase</keyword>
<evidence type="ECO:0000256" key="3">
    <source>
        <dbReference type="ARBA" id="ARBA00022777"/>
    </source>
</evidence>
<evidence type="ECO:0000256" key="4">
    <source>
        <dbReference type="RuleBase" id="RU003733"/>
    </source>
</evidence>
<organism evidence="7 8">
    <name type="scientific">Mediterraneibacter butyricigenes</name>
    <dbReference type="NCBI Taxonomy" id="2316025"/>
    <lineage>
        <taxon>Bacteria</taxon>
        <taxon>Bacillati</taxon>
        <taxon>Bacillota</taxon>
        <taxon>Clostridia</taxon>
        <taxon>Lachnospirales</taxon>
        <taxon>Lachnospiraceae</taxon>
        <taxon>Mediterraneibacter</taxon>
    </lineage>
</organism>
<dbReference type="Pfam" id="PF02782">
    <property type="entry name" value="FGGY_C"/>
    <property type="match status" value="1"/>
</dbReference>
<reference evidence="8" key="1">
    <citation type="submission" date="2018-09" db="EMBL/GenBank/DDBJ databases">
        <title>Draft Genome Sequence of Mediterraneibacter sp. KCTC 15684.</title>
        <authorList>
            <person name="Kim J.S."/>
            <person name="Han K.I."/>
            <person name="Suh M.K."/>
            <person name="Lee K.C."/>
            <person name="Eom M.K."/>
            <person name="Lee J.H."/>
            <person name="Park S.H."/>
            <person name="Kang S.W."/>
            <person name="Park J.E."/>
            <person name="Oh B.S."/>
            <person name="Yu S.Y."/>
            <person name="Choi S.H."/>
            <person name="Lee D.H."/>
            <person name="Yoon H."/>
            <person name="Kim B."/>
            <person name="Yang S.J."/>
            <person name="Lee J.S."/>
        </authorList>
    </citation>
    <scope>NUCLEOTIDE SEQUENCE [LARGE SCALE GENOMIC DNA]</scope>
    <source>
        <strain evidence="8">KCTC 15684</strain>
    </source>
</reference>